<evidence type="ECO:0000313" key="2">
    <source>
        <dbReference type="Proteomes" id="UP000436694"/>
    </source>
</evidence>
<dbReference type="AlphaFoldDB" id="A0A844APK6"/>
<organism evidence="1 2">
    <name type="scientific">Tritonibacter aquimaris</name>
    <dbReference type="NCBI Taxonomy" id="2663379"/>
    <lineage>
        <taxon>Bacteria</taxon>
        <taxon>Pseudomonadati</taxon>
        <taxon>Pseudomonadota</taxon>
        <taxon>Alphaproteobacteria</taxon>
        <taxon>Rhodobacterales</taxon>
        <taxon>Paracoccaceae</taxon>
        <taxon>Tritonibacter</taxon>
    </lineage>
</organism>
<sequence length="155" mass="17594">MEEGRDDLMEKVFAELKSEDWHGYSTESLWATPVEEGRFRIENSPFFAEGFSFGDIVDTIMRDGVAWITGLARPSGSSTYRILLGENVEAAQFTRFWKPLQQAGCSFEHGDFGFEIRAVHVPKETDIHKAYRLLEAGEAASVWEFEEGHCGHMQP</sequence>
<reference evidence="1 2" key="1">
    <citation type="submission" date="2019-10" db="EMBL/GenBank/DDBJ databases">
        <title>Epibacterium sp. nov., isolated from seawater.</title>
        <authorList>
            <person name="Zhang X."/>
            <person name="Li N."/>
        </authorList>
    </citation>
    <scope>NUCLEOTIDE SEQUENCE [LARGE SCALE GENOMIC DNA]</scope>
    <source>
        <strain evidence="1 2">SM1969</strain>
    </source>
</reference>
<keyword evidence="2" id="KW-1185">Reference proteome</keyword>
<dbReference type="EMBL" id="WIXK01000001">
    <property type="protein sequence ID" value="MQY41377.1"/>
    <property type="molecule type" value="Genomic_DNA"/>
</dbReference>
<proteinExistence type="predicted"/>
<protein>
    <submittedName>
        <fullName evidence="1">DUF4265 domain-containing protein</fullName>
    </submittedName>
</protein>
<dbReference type="Pfam" id="PF14085">
    <property type="entry name" value="DUF4265"/>
    <property type="match status" value="1"/>
</dbReference>
<dbReference type="InterPro" id="IPR025361">
    <property type="entry name" value="DUF4265"/>
</dbReference>
<accession>A0A844APK6</accession>
<dbReference type="Proteomes" id="UP000436694">
    <property type="component" value="Unassembled WGS sequence"/>
</dbReference>
<comment type="caution">
    <text evidence="1">The sequence shown here is derived from an EMBL/GenBank/DDBJ whole genome shotgun (WGS) entry which is preliminary data.</text>
</comment>
<gene>
    <name evidence="1" type="ORF">GG681_01885</name>
</gene>
<evidence type="ECO:0000313" key="1">
    <source>
        <dbReference type="EMBL" id="MQY41377.1"/>
    </source>
</evidence>
<name>A0A844APK6_9RHOB</name>